<dbReference type="Pfam" id="PF13424">
    <property type="entry name" value="TPR_12"/>
    <property type="match status" value="1"/>
</dbReference>
<dbReference type="PANTHER" id="PTHR45641:SF19">
    <property type="entry name" value="NEPHROCYSTIN-3"/>
    <property type="match status" value="1"/>
</dbReference>
<evidence type="ECO:0000256" key="1">
    <source>
        <dbReference type="ARBA" id="ARBA00022737"/>
    </source>
</evidence>
<dbReference type="PROSITE" id="PS50005">
    <property type="entry name" value="TPR"/>
    <property type="match status" value="1"/>
</dbReference>
<proteinExistence type="predicted"/>
<gene>
    <name evidence="4" type="ORF">TL16_g11320</name>
</gene>
<dbReference type="EMBL" id="BLQM01000421">
    <property type="protein sequence ID" value="GMH88974.1"/>
    <property type="molecule type" value="Genomic_DNA"/>
</dbReference>
<dbReference type="Proteomes" id="UP001162640">
    <property type="component" value="Unassembled WGS sequence"/>
</dbReference>
<dbReference type="InterPro" id="IPR019734">
    <property type="entry name" value="TPR_rpt"/>
</dbReference>
<evidence type="ECO:0008006" key="6">
    <source>
        <dbReference type="Google" id="ProtNLM"/>
    </source>
</evidence>
<dbReference type="Gene3D" id="1.25.40.10">
    <property type="entry name" value="Tetratricopeptide repeat domain"/>
    <property type="match status" value="1"/>
</dbReference>
<dbReference type="SUPFAM" id="SSF48452">
    <property type="entry name" value="TPR-like"/>
    <property type="match status" value="1"/>
</dbReference>
<evidence type="ECO:0000313" key="5">
    <source>
        <dbReference type="Proteomes" id="UP001162640"/>
    </source>
</evidence>
<dbReference type="PANTHER" id="PTHR45641">
    <property type="entry name" value="TETRATRICOPEPTIDE REPEAT PROTEIN (AFU_ORTHOLOGUE AFUA_6G03870)"/>
    <property type="match status" value="1"/>
</dbReference>
<reference evidence="5" key="1">
    <citation type="journal article" date="2023" name="Commun. Biol.">
        <title>Genome analysis of Parmales, the sister group of diatoms, reveals the evolutionary specialization of diatoms from phago-mixotrophs to photoautotrophs.</title>
        <authorList>
            <person name="Ban H."/>
            <person name="Sato S."/>
            <person name="Yoshikawa S."/>
            <person name="Yamada K."/>
            <person name="Nakamura Y."/>
            <person name="Ichinomiya M."/>
            <person name="Sato N."/>
            <person name="Blanc-Mathieu R."/>
            <person name="Endo H."/>
            <person name="Kuwata A."/>
            <person name="Ogata H."/>
        </authorList>
    </citation>
    <scope>NUCLEOTIDE SEQUENCE [LARGE SCALE GENOMIC DNA]</scope>
</reference>
<evidence type="ECO:0000256" key="2">
    <source>
        <dbReference type="ARBA" id="ARBA00022803"/>
    </source>
</evidence>
<feature type="repeat" description="TPR" evidence="3">
    <location>
        <begin position="52"/>
        <end position="85"/>
    </location>
</feature>
<keyword evidence="1" id="KW-0677">Repeat</keyword>
<organism evidence="4 5">
    <name type="scientific">Triparma laevis f. inornata</name>
    <dbReference type="NCBI Taxonomy" id="1714386"/>
    <lineage>
        <taxon>Eukaryota</taxon>
        <taxon>Sar</taxon>
        <taxon>Stramenopiles</taxon>
        <taxon>Ochrophyta</taxon>
        <taxon>Bolidophyceae</taxon>
        <taxon>Parmales</taxon>
        <taxon>Triparmaceae</taxon>
        <taxon>Triparma</taxon>
    </lineage>
</organism>
<protein>
    <recommendedName>
        <fullName evidence="6">Kinesin light chain</fullName>
    </recommendedName>
</protein>
<dbReference type="AlphaFoldDB" id="A0A9W7BL03"/>
<keyword evidence="2 3" id="KW-0802">TPR repeat</keyword>
<evidence type="ECO:0000313" key="4">
    <source>
        <dbReference type="EMBL" id="GMH88974.1"/>
    </source>
</evidence>
<sequence>MGDEHTVTLITLNTLVILLQDNGQQFKEAKEVFERCLAGQMKVLGEDHKDTLSTLHNLGVVYVKLENYEKALEYYKRVRKGKERLLGKNHSSTLDNMVNTAIIYAEGQWES</sequence>
<evidence type="ECO:0000256" key="3">
    <source>
        <dbReference type="PROSITE-ProRule" id="PRU00339"/>
    </source>
</evidence>
<name>A0A9W7BL03_9STRA</name>
<dbReference type="InterPro" id="IPR011990">
    <property type="entry name" value="TPR-like_helical_dom_sf"/>
</dbReference>
<comment type="caution">
    <text evidence="4">The sequence shown here is derived from an EMBL/GenBank/DDBJ whole genome shotgun (WGS) entry which is preliminary data.</text>
</comment>
<accession>A0A9W7BL03</accession>